<organism evidence="11 12">
    <name type="scientific">Oligosphaera ethanolica</name>
    <dbReference type="NCBI Taxonomy" id="760260"/>
    <lineage>
        <taxon>Bacteria</taxon>
        <taxon>Pseudomonadati</taxon>
        <taxon>Lentisphaerota</taxon>
        <taxon>Oligosphaeria</taxon>
        <taxon>Oligosphaerales</taxon>
        <taxon>Oligosphaeraceae</taxon>
        <taxon>Oligosphaera</taxon>
    </lineage>
</organism>
<comment type="similarity">
    <text evidence="2 9">Belongs to the peptidase M18 family.</text>
</comment>
<dbReference type="SUPFAM" id="SSF53187">
    <property type="entry name" value="Zn-dependent exopeptidases"/>
    <property type="match status" value="1"/>
</dbReference>
<keyword evidence="4 9" id="KW-0645">Protease</keyword>
<dbReference type="EC" id="3.4.11.-" evidence="10"/>
<keyword evidence="3 9" id="KW-0031">Aminopeptidase</keyword>
<dbReference type="PANTHER" id="PTHR28570">
    <property type="entry name" value="ASPARTYL AMINOPEPTIDASE"/>
    <property type="match status" value="1"/>
</dbReference>
<evidence type="ECO:0000313" key="12">
    <source>
        <dbReference type="Proteomes" id="UP001238163"/>
    </source>
</evidence>
<evidence type="ECO:0000256" key="7">
    <source>
        <dbReference type="ARBA" id="ARBA00022833"/>
    </source>
</evidence>
<evidence type="ECO:0000256" key="5">
    <source>
        <dbReference type="ARBA" id="ARBA00022723"/>
    </source>
</evidence>
<reference evidence="11" key="1">
    <citation type="submission" date="2023-07" db="EMBL/GenBank/DDBJ databases">
        <title>Genomic Encyclopedia of Type Strains, Phase IV (KMG-IV): sequencing the most valuable type-strain genomes for metagenomic binning, comparative biology and taxonomic classification.</title>
        <authorList>
            <person name="Goeker M."/>
        </authorList>
    </citation>
    <scope>NUCLEOTIDE SEQUENCE</scope>
    <source>
        <strain evidence="11">DSM 24202</strain>
    </source>
</reference>
<accession>A0AAE3VFT8</accession>
<dbReference type="GO" id="GO:0005737">
    <property type="term" value="C:cytoplasm"/>
    <property type="evidence" value="ECO:0007669"/>
    <property type="project" value="UniProtKB-ARBA"/>
</dbReference>
<protein>
    <recommendedName>
        <fullName evidence="10">M18 family aminopeptidase</fullName>
        <ecNumber evidence="10">3.4.11.-</ecNumber>
    </recommendedName>
</protein>
<dbReference type="InterPro" id="IPR023358">
    <property type="entry name" value="Peptidase_M18_dom2"/>
</dbReference>
<dbReference type="GO" id="GO:0008237">
    <property type="term" value="F:metallopeptidase activity"/>
    <property type="evidence" value="ECO:0007669"/>
    <property type="project" value="UniProtKB-KW"/>
</dbReference>
<keyword evidence="6 9" id="KW-0378">Hydrolase</keyword>
<dbReference type="CDD" id="cd05658">
    <property type="entry name" value="M18_DAP"/>
    <property type="match status" value="1"/>
</dbReference>
<keyword evidence="12" id="KW-1185">Reference proteome</keyword>
<evidence type="ECO:0000256" key="9">
    <source>
        <dbReference type="RuleBase" id="RU004386"/>
    </source>
</evidence>
<dbReference type="GO" id="GO:0006508">
    <property type="term" value="P:proteolysis"/>
    <property type="evidence" value="ECO:0007669"/>
    <property type="project" value="UniProtKB-KW"/>
</dbReference>
<evidence type="ECO:0000256" key="2">
    <source>
        <dbReference type="ARBA" id="ARBA00008290"/>
    </source>
</evidence>
<keyword evidence="8 9" id="KW-0482">Metalloprotease</keyword>
<evidence type="ECO:0000256" key="10">
    <source>
        <dbReference type="RuleBase" id="RU004387"/>
    </source>
</evidence>
<dbReference type="RefSeq" id="WP_307261193.1">
    <property type="nucleotide sequence ID" value="NZ_JAUSVL010000001.1"/>
</dbReference>
<name>A0AAE3VFT8_9BACT</name>
<proteinExistence type="inferred from homology"/>
<dbReference type="SUPFAM" id="SSF101821">
    <property type="entry name" value="Aminopeptidase/glucanase lid domain"/>
    <property type="match status" value="1"/>
</dbReference>
<dbReference type="PRINTS" id="PR00932">
    <property type="entry name" value="AMINO1PTASE"/>
</dbReference>
<evidence type="ECO:0000256" key="6">
    <source>
        <dbReference type="ARBA" id="ARBA00022801"/>
    </source>
</evidence>
<comment type="cofactor">
    <cofactor evidence="1 10">
        <name>Zn(2+)</name>
        <dbReference type="ChEBI" id="CHEBI:29105"/>
    </cofactor>
</comment>
<dbReference type="InterPro" id="IPR001948">
    <property type="entry name" value="Peptidase_M18"/>
</dbReference>
<dbReference type="GO" id="GO:0004177">
    <property type="term" value="F:aminopeptidase activity"/>
    <property type="evidence" value="ECO:0007669"/>
    <property type="project" value="UniProtKB-KW"/>
</dbReference>
<comment type="caution">
    <text evidence="11">The sequence shown here is derived from an EMBL/GenBank/DDBJ whole genome shotgun (WGS) entry which is preliminary data.</text>
</comment>
<dbReference type="NCBIfam" id="NF002759">
    <property type="entry name" value="PRK02813.1"/>
    <property type="match status" value="1"/>
</dbReference>
<dbReference type="Gene3D" id="3.40.630.10">
    <property type="entry name" value="Zn peptidases"/>
    <property type="match status" value="1"/>
</dbReference>
<evidence type="ECO:0000256" key="1">
    <source>
        <dbReference type="ARBA" id="ARBA00001947"/>
    </source>
</evidence>
<dbReference type="GO" id="GO:0008270">
    <property type="term" value="F:zinc ion binding"/>
    <property type="evidence" value="ECO:0007669"/>
    <property type="project" value="InterPro"/>
</dbReference>
<evidence type="ECO:0000256" key="4">
    <source>
        <dbReference type="ARBA" id="ARBA00022670"/>
    </source>
</evidence>
<keyword evidence="7 9" id="KW-0862">Zinc</keyword>
<dbReference type="Pfam" id="PF02127">
    <property type="entry name" value="Peptidase_M18"/>
    <property type="match status" value="1"/>
</dbReference>
<dbReference type="EMBL" id="JAUSVL010000001">
    <property type="protein sequence ID" value="MDQ0289739.1"/>
    <property type="molecule type" value="Genomic_DNA"/>
</dbReference>
<keyword evidence="5 9" id="KW-0479">Metal-binding</keyword>
<evidence type="ECO:0000313" key="11">
    <source>
        <dbReference type="EMBL" id="MDQ0289739.1"/>
    </source>
</evidence>
<dbReference type="AlphaFoldDB" id="A0AAE3VFT8"/>
<gene>
    <name evidence="11" type="ORF">J3R75_001846</name>
</gene>
<evidence type="ECO:0000256" key="8">
    <source>
        <dbReference type="ARBA" id="ARBA00023049"/>
    </source>
</evidence>
<evidence type="ECO:0000256" key="3">
    <source>
        <dbReference type="ARBA" id="ARBA00022438"/>
    </source>
</evidence>
<dbReference type="Proteomes" id="UP001238163">
    <property type="component" value="Unassembled WGS sequence"/>
</dbReference>
<dbReference type="PANTHER" id="PTHR28570:SF3">
    <property type="entry name" value="ASPARTYL AMINOPEPTIDASE"/>
    <property type="match status" value="1"/>
</dbReference>
<dbReference type="Gene3D" id="2.30.250.10">
    <property type="entry name" value="Aminopeptidase i, Domain 2"/>
    <property type="match status" value="1"/>
</dbReference>
<sequence>MCTQSAPSAIAALMAYLDASPTAYHATANARARLELAGFTALDEGAAWSLQAGRGYFVERNQSALIVFRVGTGSLATDGFRLVAAHTDSPAPKLKWRGAAERSGVLRIPVESYGGMLQSTWFDRPLAIAGRVAVKAADGGVRWQLVLSSRPLAIIPSLAIHLNREVNQGAAINVQQHLAALCGACSFADILKELCGATPAELLDADLFLADCQLATLCGVNQDIINAPRLDNLCSCQAALDAIIAAPPAAATPVIFLADNEEVGSETAQGAASAFWRDTLERLCLTQSNGDRETIFRALSRSFLLSLDAAHAVHPNYEEKHDPAYAPVLNRGVVIKNNASFRYSSTAVSSALFRQLCRDQGIAHQDFINRSDQPCGSTVGPTCAARLGVKAVDAGIPLWAMHSSRESAGVKDQQALTQAVAALFVMP</sequence>